<name>A0AAE4C6S6_9MICC</name>
<feature type="signal peptide" evidence="1">
    <location>
        <begin position="1"/>
        <end position="31"/>
    </location>
</feature>
<dbReference type="RefSeq" id="WP_309852642.1">
    <property type="nucleotide sequence ID" value="NZ_BAAAIU010000004.1"/>
</dbReference>
<dbReference type="AlphaFoldDB" id="A0AAE4C6S6"/>
<protein>
    <recommendedName>
        <fullName evidence="4">Secreted protein</fullName>
    </recommendedName>
</protein>
<organism evidence="2 3">
    <name type="scientific">Falsarthrobacter nasiphocae</name>
    <dbReference type="NCBI Taxonomy" id="189863"/>
    <lineage>
        <taxon>Bacteria</taxon>
        <taxon>Bacillati</taxon>
        <taxon>Actinomycetota</taxon>
        <taxon>Actinomycetes</taxon>
        <taxon>Micrococcales</taxon>
        <taxon>Micrococcaceae</taxon>
        <taxon>Falsarthrobacter</taxon>
    </lineage>
</organism>
<feature type="chain" id="PRO_5042199065" description="Secreted protein" evidence="1">
    <location>
        <begin position="32"/>
        <end position="190"/>
    </location>
</feature>
<dbReference type="InterPro" id="IPR006311">
    <property type="entry name" value="TAT_signal"/>
</dbReference>
<gene>
    <name evidence="2" type="ORF">J2S35_001838</name>
</gene>
<sequence length="190" mass="20412">MSNSISRRNVAKGAAWAAPAVALASAAPAQAASCTPWNNWDYHFEHVQYVGADGALGTVSFWTVVTPGVKPANGCKAPEAVTTETITVNVLRNAGGINRFRPVTLTQADRVTTDIKTHDVAQTSTHPVGSLDYQWTITFNPLDVYNLNGQHRFYTTMSAGDGGVTDGRITNLLQLNGVTQTFENQGDQVF</sequence>
<dbReference type="Proteomes" id="UP001247307">
    <property type="component" value="Unassembled WGS sequence"/>
</dbReference>
<reference evidence="2" key="1">
    <citation type="submission" date="2023-07" db="EMBL/GenBank/DDBJ databases">
        <title>Sequencing the genomes of 1000 actinobacteria strains.</title>
        <authorList>
            <person name="Klenk H.-P."/>
        </authorList>
    </citation>
    <scope>NUCLEOTIDE SEQUENCE</scope>
    <source>
        <strain evidence="2">DSM 13988</strain>
    </source>
</reference>
<comment type="caution">
    <text evidence="2">The sequence shown here is derived from an EMBL/GenBank/DDBJ whole genome shotgun (WGS) entry which is preliminary data.</text>
</comment>
<evidence type="ECO:0000313" key="3">
    <source>
        <dbReference type="Proteomes" id="UP001247307"/>
    </source>
</evidence>
<dbReference type="EMBL" id="JAVDUI010000001">
    <property type="protein sequence ID" value="MDR6892898.1"/>
    <property type="molecule type" value="Genomic_DNA"/>
</dbReference>
<keyword evidence="1" id="KW-0732">Signal</keyword>
<proteinExistence type="predicted"/>
<keyword evidence="3" id="KW-1185">Reference proteome</keyword>
<accession>A0AAE4C6S6</accession>
<evidence type="ECO:0000256" key="1">
    <source>
        <dbReference type="SAM" id="SignalP"/>
    </source>
</evidence>
<evidence type="ECO:0000313" key="2">
    <source>
        <dbReference type="EMBL" id="MDR6892898.1"/>
    </source>
</evidence>
<dbReference type="PROSITE" id="PS51318">
    <property type="entry name" value="TAT"/>
    <property type="match status" value="1"/>
</dbReference>
<evidence type="ECO:0008006" key="4">
    <source>
        <dbReference type="Google" id="ProtNLM"/>
    </source>
</evidence>